<feature type="transmembrane region" description="Helical" evidence="1">
    <location>
        <begin position="37"/>
        <end position="54"/>
    </location>
</feature>
<comment type="caution">
    <text evidence="2">The sequence shown here is derived from an EMBL/GenBank/DDBJ whole genome shotgun (WGS) entry which is preliminary data.</text>
</comment>
<feature type="transmembrane region" description="Helical" evidence="1">
    <location>
        <begin position="74"/>
        <end position="91"/>
    </location>
</feature>
<reference evidence="2" key="1">
    <citation type="submission" date="2019-08" db="EMBL/GenBank/DDBJ databases">
        <authorList>
            <person name="Kucharzyk K."/>
            <person name="Murdoch R.W."/>
            <person name="Higgins S."/>
            <person name="Loffler F."/>
        </authorList>
    </citation>
    <scope>NUCLEOTIDE SEQUENCE</scope>
</reference>
<sequence length="138" mass="16208">MFEYIVGLLFIVFIFVMISLRNRNDVETFGDDNQTTPLIRIMLFIIICIAYTGVGLESRLIRMDINVIYERLKILPLFMGALFYFIDYYTYSENKEDIKLAQLTLKNAFKNHIVFVLLMAFVLVSSKFHFIEKVIGKI</sequence>
<evidence type="ECO:0000256" key="1">
    <source>
        <dbReference type="SAM" id="Phobius"/>
    </source>
</evidence>
<gene>
    <name evidence="2" type="ORF">SDC9_184996</name>
</gene>
<accession>A0A645HEL1</accession>
<proteinExistence type="predicted"/>
<keyword evidence="1" id="KW-1133">Transmembrane helix</keyword>
<dbReference type="EMBL" id="VSSQ01092150">
    <property type="protein sequence ID" value="MPN37477.1"/>
    <property type="molecule type" value="Genomic_DNA"/>
</dbReference>
<keyword evidence="1" id="KW-0812">Transmembrane</keyword>
<evidence type="ECO:0000313" key="2">
    <source>
        <dbReference type="EMBL" id="MPN37477.1"/>
    </source>
</evidence>
<organism evidence="2">
    <name type="scientific">bioreactor metagenome</name>
    <dbReference type="NCBI Taxonomy" id="1076179"/>
    <lineage>
        <taxon>unclassified sequences</taxon>
        <taxon>metagenomes</taxon>
        <taxon>ecological metagenomes</taxon>
    </lineage>
</organism>
<dbReference type="AlphaFoldDB" id="A0A645HEL1"/>
<name>A0A645HEL1_9ZZZZ</name>
<protein>
    <submittedName>
        <fullName evidence="2">Uncharacterized protein</fullName>
    </submittedName>
</protein>
<keyword evidence="1" id="KW-0472">Membrane</keyword>
<feature type="transmembrane region" description="Helical" evidence="1">
    <location>
        <begin position="111"/>
        <end position="130"/>
    </location>
</feature>